<sequence>MFFLYFFRMKNYAIWIAAWLMLACASTKQADKINLNDVQVAQKLIGLEFSEAKIDTMLGYLEENLQGYKQMRTFELSYDTEPALYFEPFPIGFEFPKETPIHQWEIPDNVDLPENPETIAFLPILELASLIKNKKLTSVQLTEIYLSRIKKHDSQLLSFITVTEELALEQAKKADEEIAAGNYRGPLHGIPYGVKDLAAVPGYPTTWGSAPYKDQYLDQTATVVKKLEDAGAVLLGKLVSGALARGDVWFGGKTKNPWDLSQGATGSSAGSGSATAAGLVAFSIGTETLGSIVSPSHRCGVTGLRPTFGAVSRYGFMTLAWSMDKVGPIGRSAQDCAVVYDFIRGQDHLEKTVKTTGFSYTNPSDINTLKVGYFQKLFETDSGKVMPQFASTLEEFRQLGIELQPVNLPDSFPFEVFDIILRAEAGAFFDELVRTGRVDQMVEQHRGSRANSLRQSRFIPAVEYIQANRHRTRLIEEFSKAIAGFDVVLSPTFGGNQMMITNLTGHPALAMPTGFDERGRPKGITLLANYFDEAKILQLAEAYQASYFHHGKVPTGVKGQ</sequence>
<protein>
    <submittedName>
        <fullName evidence="3">Glutamyl-tRNA(Gln) amidotransferase subunit A-like protein</fullName>
    </submittedName>
</protein>
<dbReference type="Gene3D" id="3.90.1300.10">
    <property type="entry name" value="Amidase signature (AS) domain"/>
    <property type="match status" value="1"/>
</dbReference>
<accession>M7X4U0</accession>
<comment type="caution">
    <text evidence="3">The sequence shown here is derived from an EMBL/GenBank/DDBJ whole genome shotgun (WGS) entry which is preliminary data.</text>
</comment>
<organism evidence="3 4">
    <name type="scientific">Mariniradius saccharolyticus AK6</name>
    <dbReference type="NCBI Taxonomy" id="1239962"/>
    <lineage>
        <taxon>Bacteria</taxon>
        <taxon>Pseudomonadati</taxon>
        <taxon>Bacteroidota</taxon>
        <taxon>Cytophagia</taxon>
        <taxon>Cytophagales</taxon>
        <taxon>Cyclobacteriaceae</taxon>
        <taxon>Mariniradius</taxon>
    </lineage>
</organism>
<gene>
    <name evidence="3" type="ORF">C943_01182</name>
</gene>
<dbReference type="Pfam" id="PF01425">
    <property type="entry name" value="Amidase"/>
    <property type="match status" value="1"/>
</dbReference>
<dbReference type="InterPro" id="IPR036928">
    <property type="entry name" value="AS_sf"/>
</dbReference>
<feature type="chain" id="PRO_5004087558" evidence="1">
    <location>
        <begin position="31"/>
        <end position="560"/>
    </location>
</feature>
<dbReference type="Proteomes" id="UP000010953">
    <property type="component" value="Unassembled WGS sequence"/>
</dbReference>
<evidence type="ECO:0000259" key="2">
    <source>
        <dbReference type="Pfam" id="PF01425"/>
    </source>
</evidence>
<dbReference type="eggNOG" id="COG0154">
    <property type="taxonomic scope" value="Bacteria"/>
</dbReference>
<evidence type="ECO:0000256" key="1">
    <source>
        <dbReference type="SAM" id="SignalP"/>
    </source>
</evidence>
<dbReference type="EMBL" id="AMZY02000013">
    <property type="protein sequence ID" value="EMS32455.1"/>
    <property type="molecule type" value="Genomic_DNA"/>
</dbReference>
<reference evidence="3" key="1">
    <citation type="submission" date="2013-01" db="EMBL/GenBank/DDBJ databases">
        <title>Genome assembly of Mariniradius saccharolyticus AK6.</title>
        <authorList>
            <person name="Vaidya B."/>
            <person name="Khatri I."/>
            <person name="Tanuku N.R.S."/>
            <person name="Subramanian S."/>
            <person name="Pinnaka A."/>
        </authorList>
    </citation>
    <scope>NUCLEOTIDE SEQUENCE [LARGE SCALE GENOMIC DNA]</scope>
    <source>
        <strain evidence="3">AK6</strain>
    </source>
</reference>
<proteinExistence type="predicted"/>
<dbReference type="GO" id="GO:0016740">
    <property type="term" value="F:transferase activity"/>
    <property type="evidence" value="ECO:0007669"/>
    <property type="project" value="UniProtKB-KW"/>
</dbReference>
<evidence type="ECO:0000313" key="3">
    <source>
        <dbReference type="EMBL" id="EMS32455.1"/>
    </source>
</evidence>
<dbReference type="GO" id="GO:0050567">
    <property type="term" value="F:glutaminyl-tRNA synthase (glutamine-hydrolyzing) activity"/>
    <property type="evidence" value="ECO:0007669"/>
    <property type="project" value="TreeGrafter"/>
</dbReference>
<keyword evidence="1" id="KW-0732">Signal</keyword>
<evidence type="ECO:0000313" key="4">
    <source>
        <dbReference type="Proteomes" id="UP000010953"/>
    </source>
</evidence>
<dbReference type="STRING" id="1239962.C943_01182"/>
<feature type="domain" description="Amidase" evidence="2">
    <location>
        <begin position="141"/>
        <end position="497"/>
    </location>
</feature>
<dbReference type="PANTHER" id="PTHR11895">
    <property type="entry name" value="TRANSAMIDASE"/>
    <property type="match status" value="1"/>
</dbReference>
<dbReference type="AlphaFoldDB" id="M7X4U0"/>
<dbReference type="InterPro" id="IPR023631">
    <property type="entry name" value="Amidase_dom"/>
</dbReference>
<name>M7X4U0_9BACT</name>
<dbReference type="InParanoid" id="M7X4U0"/>
<keyword evidence="4" id="KW-1185">Reference proteome</keyword>
<dbReference type="InterPro" id="IPR000120">
    <property type="entry name" value="Amidase"/>
</dbReference>
<feature type="signal peptide" evidence="1">
    <location>
        <begin position="1"/>
        <end position="30"/>
    </location>
</feature>
<dbReference type="SUPFAM" id="SSF75304">
    <property type="entry name" value="Amidase signature (AS) enzymes"/>
    <property type="match status" value="1"/>
</dbReference>
<dbReference type="PANTHER" id="PTHR11895:SF73">
    <property type="entry name" value="AMIDASE FAMILY PROTEIN"/>
    <property type="match status" value="1"/>
</dbReference>